<evidence type="ECO:0000259" key="18">
    <source>
        <dbReference type="Pfam" id="PF01746"/>
    </source>
</evidence>
<keyword evidence="11 15" id="KW-0819">tRNA processing</keyword>
<dbReference type="CDD" id="cd18080">
    <property type="entry name" value="TrmD-like"/>
    <property type="match status" value="1"/>
</dbReference>
<evidence type="ECO:0000256" key="16">
    <source>
        <dbReference type="PIRSR" id="PIRSR000386-1"/>
    </source>
</evidence>
<dbReference type="InterPro" id="IPR002649">
    <property type="entry name" value="tRNA_m1G_MeTrfase_TrmD"/>
</dbReference>
<dbReference type="GO" id="GO:0052906">
    <property type="term" value="F:tRNA (guanine(37)-N1)-methyltransferase activity"/>
    <property type="evidence" value="ECO:0007669"/>
    <property type="project" value="UniProtKB-UniRule"/>
</dbReference>
<keyword evidence="7 15" id="KW-0963">Cytoplasm</keyword>
<keyword evidence="9 15" id="KW-0808">Transferase</keyword>
<evidence type="ECO:0000256" key="3">
    <source>
        <dbReference type="ARBA" id="ARBA00007630"/>
    </source>
</evidence>
<dbReference type="AlphaFoldDB" id="A0A077DCT4"/>
<evidence type="ECO:0000256" key="1">
    <source>
        <dbReference type="ARBA" id="ARBA00002634"/>
    </source>
</evidence>
<dbReference type="Proteomes" id="UP000028945">
    <property type="component" value="Chromosome"/>
</dbReference>
<dbReference type="PANTHER" id="PTHR46417:SF1">
    <property type="entry name" value="TRNA (GUANINE-N(1)-)-METHYLTRANSFERASE"/>
    <property type="match status" value="1"/>
</dbReference>
<dbReference type="EMBL" id="CP009238">
    <property type="protein sequence ID" value="AIL32695.1"/>
    <property type="molecule type" value="Genomic_DNA"/>
</dbReference>
<dbReference type="RefSeq" id="WP_038499708.1">
    <property type="nucleotide sequence ID" value="NZ_AFWK01000017.1"/>
</dbReference>
<dbReference type="InterPro" id="IPR029028">
    <property type="entry name" value="Alpha/beta_knot_MTases"/>
</dbReference>
<evidence type="ECO:0000256" key="7">
    <source>
        <dbReference type="ARBA" id="ARBA00022490"/>
    </source>
</evidence>
<dbReference type="KEGG" id="bpsi:IX83_04670"/>
<evidence type="ECO:0000256" key="15">
    <source>
        <dbReference type="HAMAP-Rule" id="MF_00605"/>
    </source>
</evidence>
<dbReference type="Gene3D" id="3.40.1280.10">
    <property type="match status" value="1"/>
</dbReference>
<evidence type="ECO:0000256" key="6">
    <source>
        <dbReference type="ARBA" id="ARBA00014679"/>
    </source>
</evidence>
<evidence type="ECO:0000256" key="14">
    <source>
        <dbReference type="ARBA" id="ARBA00047783"/>
    </source>
</evidence>
<comment type="subcellular location">
    <subcellularLocation>
        <location evidence="2 15 17">Cytoplasm</location>
    </subcellularLocation>
</comment>
<evidence type="ECO:0000256" key="4">
    <source>
        <dbReference type="ARBA" id="ARBA00011738"/>
    </source>
</evidence>
<gene>
    <name evidence="15" type="primary">trmD</name>
    <name evidence="19" type="ORF">IX83_04670</name>
</gene>
<dbReference type="InterPro" id="IPR016009">
    <property type="entry name" value="tRNA_MeTrfase_TRMD/TRM10"/>
</dbReference>
<dbReference type="HOGENOM" id="CLU_047363_0_2_4"/>
<dbReference type="InterPro" id="IPR023148">
    <property type="entry name" value="tRNA_m1G_MeTrfase_C_sf"/>
</dbReference>
<evidence type="ECO:0000256" key="13">
    <source>
        <dbReference type="ARBA" id="ARBA00033392"/>
    </source>
</evidence>
<evidence type="ECO:0000313" key="20">
    <source>
        <dbReference type="Proteomes" id="UP000028945"/>
    </source>
</evidence>
<feature type="binding site" evidence="15 16">
    <location>
        <begin position="133"/>
        <end position="138"/>
    </location>
    <ligand>
        <name>S-adenosyl-L-methionine</name>
        <dbReference type="ChEBI" id="CHEBI:59789"/>
    </ligand>
</feature>
<dbReference type="OrthoDB" id="9807416at2"/>
<accession>A0A077DCT4</accession>
<feature type="binding site" evidence="15 16">
    <location>
        <position position="113"/>
    </location>
    <ligand>
        <name>S-adenosyl-L-methionine</name>
        <dbReference type="ChEBI" id="CHEBI:59789"/>
    </ligand>
</feature>
<dbReference type="FunFam" id="3.40.1280.10:FF:000001">
    <property type="entry name" value="tRNA (guanine-N(1)-)-methyltransferase"/>
    <property type="match status" value="1"/>
</dbReference>
<dbReference type="NCBIfam" id="TIGR00088">
    <property type="entry name" value="trmD"/>
    <property type="match status" value="1"/>
</dbReference>
<organism evidence="19 20">
    <name type="scientific">Basilea psittacipulmonis DSM 24701</name>
    <dbReference type="NCBI Taxonomy" id="1072685"/>
    <lineage>
        <taxon>Bacteria</taxon>
        <taxon>Pseudomonadati</taxon>
        <taxon>Pseudomonadota</taxon>
        <taxon>Betaproteobacteria</taxon>
        <taxon>Burkholderiales</taxon>
        <taxon>Alcaligenaceae</taxon>
        <taxon>Basilea</taxon>
    </lineage>
</organism>
<comment type="function">
    <text evidence="1 15 17">Specifically methylates guanosine-37 in various tRNAs.</text>
</comment>
<comment type="subunit">
    <text evidence="4 15 17">Homodimer.</text>
</comment>
<feature type="domain" description="tRNA methyltransferase TRMD/TRM10-type" evidence="18">
    <location>
        <begin position="1"/>
        <end position="229"/>
    </location>
</feature>
<dbReference type="eggNOG" id="COG0336">
    <property type="taxonomic scope" value="Bacteria"/>
</dbReference>
<dbReference type="NCBIfam" id="NF000648">
    <property type="entry name" value="PRK00026.1"/>
    <property type="match status" value="1"/>
</dbReference>
<dbReference type="PANTHER" id="PTHR46417">
    <property type="entry name" value="TRNA (GUANINE-N(1)-)-METHYLTRANSFERASE"/>
    <property type="match status" value="1"/>
</dbReference>
<comment type="similarity">
    <text evidence="3 15 17">Belongs to the RNA methyltransferase TrmD family.</text>
</comment>
<dbReference type="FunFam" id="1.10.1270.20:FF:000001">
    <property type="entry name" value="tRNA (guanine-N(1)-)-methyltransferase"/>
    <property type="match status" value="1"/>
</dbReference>
<dbReference type="Gene3D" id="1.10.1270.20">
    <property type="entry name" value="tRNA(m1g37)methyltransferase, domain 2"/>
    <property type="match status" value="1"/>
</dbReference>
<dbReference type="STRING" id="1072685.IX83_04670"/>
<evidence type="ECO:0000256" key="2">
    <source>
        <dbReference type="ARBA" id="ARBA00004496"/>
    </source>
</evidence>
<keyword evidence="10 15" id="KW-0949">S-adenosyl-L-methionine</keyword>
<reference evidence="19 20" key="1">
    <citation type="journal article" date="2014" name="BMC Genomics">
        <title>A genomic perspective on a new bacterial genus and species from the Alcaligenaceae family, Basilea psittacipulmonis.</title>
        <authorList>
            <person name="Whiteson K.L."/>
            <person name="Hernandez D."/>
            <person name="Lazarevic V."/>
            <person name="Gaia N."/>
            <person name="Farinelli L."/>
            <person name="Francois P."/>
            <person name="Pilo P."/>
            <person name="Frey J."/>
            <person name="Schrenzel J."/>
        </authorList>
    </citation>
    <scope>NUCLEOTIDE SEQUENCE [LARGE SCALE GENOMIC DNA]</scope>
    <source>
        <strain evidence="19 20">DSM 24701</strain>
    </source>
</reference>
<sequence length="250" mass="28610">MRFDVITLFPEMFQALTQYGITSRAWQQGLWTLRCWNPRDYTQDVHHTVDDRPYGGGPGMVMLAKPLHDAWKDIQTQIPSQRRTILLSPCGKPFVQADAQRLLEESGAIFVCGRYEGIDQRFIDLCVDEEYSLGDFVLSGGELACMAFMDASVRLIPQAMNSEASYKQDSFQEELSGLLDSPHYTRPVDFEGMTVPQVLMSGNHALIEQWRRQESLKLTFERRPELLEQAAHRLSDKDLAFLKTLHSSDF</sequence>
<dbReference type="HAMAP" id="MF_00605">
    <property type="entry name" value="TrmD"/>
    <property type="match status" value="1"/>
</dbReference>
<evidence type="ECO:0000256" key="9">
    <source>
        <dbReference type="ARBA" id="ARBA00022679"/>
    </source>
</evidence>
<protein>
    <recommendedName>
        <fullName evidence="6 15">tRNA (guanine-N(1)-)-methyltransferase</fullName>
        <ecNumber evidence="5 15">2.1.1.228</ecNumber>
    </recommendedName>
    <alternativeName>
        <fullName evidence="12 15">M1G-methyltransferase</fullName>
    </alternativeName>
    <alternativeName>
        <fullName evidence="13 15">tRNA [GM37] methyltransferase</fullName>
    </alternativeName>
</protein>
<evidence type="ECO:0000256" key="17">
    <source>
        <dbReference type="RuleBase" id="RU003464"/>
    </source>
</evidence>
<dbReference type="PIRSF" id="PIRSF000386">
    <property type="entry name" value="tRNA_mtase"/>
    <property type="match status" value="1"/>
</dbReference>
<dbReference type="GO" id="GO:0005829">
    <property type="term" value="C:cytosol"/>
    <property type="evidence" value="ECO:0007669"/>
    <property type="project" value="TreeGrafter"/>
</dbReference>
<name>A0A077DCT4_9BURK</name>
<evidence type="ECO:0000256" key="12">
    <source>
        <dbReference type="ARBA" id="ARBA00029736"/>
    </source>
</evidence>
<evidence type="ECO:0000256" key="10">
    <source>
        <dbReference type="ARBA" id="ARBA00022691"/>
    </source>
</evidence>
<dbReference type="InterPro" id="IPR029026">
    <property type="entry name" value="tRNA_m1G_MTases_N"/>
</dbReference>
<keyword evidence="20" id="KW-1185">Reference proteome</keyword>
<evidence type="ECO:0000256" key="11">
    <source>
        <dbReference type="ARBA" id="ARBA00022694"/>
    </source>
</evidence>
<dbReference type="EC" id="2.1.1.228" evidence="5 15"/>
<comment type="catalytic activity">
    <reaction evidence="14 15 17">
        <text>guanosine(37) in tRNA + S-adenosyl-L-methionine = N(1)-methylguanosine(37) in tRNA + S-adenosyl-L-homocysteine + H(+)</text>
        <dbReference type="Rhea" id="RHEA:36899"/>
        <dbReference type="Rhea" id="RHEA-COMP:10145"/>
        <dbReference type="Rhea" id="RHEA-COMP:10147"/>
        <dbReference type="ChEBI" id="CHEBI:15378"/>
        <dbReference type="ChEBI" id="CHEBI:57856"/>
        <dbReference type="ChEBI" id="CHEBI:59789"/>
        <dbReference type="ChEBI" id="CHEBI:73542"/>
        <dbReference type="ChEBI" id="CHEBI:74269"/>
        <dbReference type="EC" id="2.1.1.228"/>
    </reaction>
</comment>
<dbReference type="SUPFAM" id="SSF75217">
    <property type="entry name" value="alpha/beta knot"/>
    <property type="match status" value="1"/>
</dbReference>
<keyword evidence="8 15" id="KW-0489">Methyltransferase</keyword>
<proteinExistence type="inferred from homology"/>
<dbReference type="Pfam" id="PF01746">
    <property type="entry name" value="tRNA_m1G_MT"/>
    <property type="match status" value="1"/>
</dbReference>
<evidence type="ECO:0000256" key="5">
    <source>
        <dbReference type="ARBA" id="ARBA00012807"/>
    </source>
</evidence>
<dbReference type="GO" id="GO:0002939">
    <property type="term" value="P:tRNA N1-guanine methylation"/>
    <property type="evidence" value="ECO:0007669"/>
    <property type="project" value="TreeGrafter"/>
</dbReference>
<evidence type="ECO:0000313" key="19">
    <source>
        <dbReference type="EMBL" id="AIL32695.1"/>
    </source>
</evidence>
<evidence type="ECO:0000256" key="8">
    <source>
        <dbReference type="ARBA" id="ARBA00022603"/>
    </source>
</evidence>